<dbReference type="SUPFAM" id="SSF101898">
    <property type="entry name" value="NHL repeat"/>
    <property type="match status" value="1"/>
</dbReference>
<evidence type="ECO:0000313" key="3">
    <source>
        <dbReference type="EMBL" id="TWI92338.1"/>
    </source>
</evidence>
<dbReference type="Pfam" id="PF18962">
    <property type="entry name" value="Por_Secre_tail"/>
    <property type="match status" value="1"/>
</dbReference>
<evidence type="ECO:0000313" key="4">
    <source>
        <dbReference type="Proteomes" id="UP000316778"/>
    </source>
</evidence>
<organism evidence="3 4">
    <name type="scientific">Chitinophaga japonensis</name>
    <name type="common">Flexibacter japonensis</name>
    <dbReference type="NCBI Taxonomy" id="104662"/>
    <lineage>
        <taxon>Bacteria</taxon>
        <taxon>Pseudomonadati</taxon>
        <taxon>Bacteroidota</taxon>
        <taxon>Chitinophagia</taxon>
        <taxon>Chitinophagales</taxon>
        <taxon>Chitinophagaceae</taxon>
        <taxon>Chitinophaga</taxon>
    </lineage>
</organism>
<dbReference type="InterPro" id="IPR026444">
    <property type="entry name" value="Secre_tail"/>
</dbReference>
<keyword evidence="1" id="KW-0732">Signal</keyword>
<dbReference type="AlphaFoldDB" id="A0A562TGM2"/>
<evidence type="ECO:0000259" key="2">
    <source>
        <dbReference type="Pfam" id="PF18962"/>
    </source>
</evidence>
<dbReference type="NCBIfam" id="TIGR04183">
    <property type="entry name" value="Por_Secre_tail"/>
    <property type="match status" value="1"/>
</dbReference>
<feature type="domain" description="Secretion system C-terminal sorting" evidence="2">
    <location>
        <begin position="322"/>
        <end position="403"/>
    </location>
</feature>
<evidence type="ECO:0000256" key="1">
    <source>
        <dbReference type="SAM" id="SignalP"/>
    </source>
</evidence>
<accession>A0A562TGM2</accession>
<feature type="chain" id="PRO_5021977193" evidence="1">
    <location>
        <begin position="28"/>
        <end position="405"/>
    </location>
</feature>
<dbReference type="EMBL" id="VLLG01000002">
    <property type="protein sequence ID" value="TWI92338.1"/>
    <property type="molecule type" value="Genomic_DNA"/>
</dbReference>
<comment type="caution">
    <text evidence="3">The sequence shown here is derived from an EMBL/GenBank/DDBJ whole genome shotgun (WGS) entry which is preliminary data.</text>
</comment>
<feature type="signal peptide" evidence="1">
    <location>
        <begin position="1"/>
        <end position="27"/>
    </location>
</feature>
<keyword evidence="4" id="KW-1185">Reference proteome</keyword>
<dbReference type="OrthoDB" id="621743at2"/>
<name>A0A562TGM2_CHIJA</name>
<dbReference type="Proteomes" id="UP000316778">
    <property type="component" value="Unassembled WGS sequence"/>
</dbReference>
<dbReference type="RefSeq" id="WP_145711781.1">
    <property type="nucleotide sequence ID" value="NZ_BAAAFY010000001.1"/>
</dbReference>
<gene>
    <name evidence="3" type="ORF">LX66_1724</name>
</gene>
<protein>
    <submittedName>
        <fullName evidence="3">Putative secreted protein (Por secretion system target)</fullName>
    </submittedName>
</protein>
<reference evidence="3 4" key="1">
    <citation type="journal article" date="2013" name="Stand. Genomic Sci.">
        <title>Genomic Encyclopedia of Type Strains, Phase I: The one thousand microbial genomes (KMG-I) project.</title>
        <authorList>
            <person name="Kyrpides N.C."/>
            <person name="Woyke T."/>
            <person name="Eisen J.A."/>
            <person name="Garrity G."/>
            <person name="Lilburn T.G."/>
            <person name="Beck B.J."/>
            <person name="Whitman W.B."/>
            <person name="Hugenholtz P."/>
            <person name="Klenk H.P."/>
        </authorList>
    </citation>
    <scope>NUCLEOTIDE SEQUENCE [LARGE SCALE GENOMIC DNA]</scope>
    <source>
        <strain evidence="3 4">DSM 13484</strain>
    </source>
</reference>
<proteinExistence type="predicted"/>
<sequence>MKTVTLRKFPTFFSFTCGIFLCCAAVAQQRQGNAYAVTADTIGGLNWNVLRLIDMNDGAAVNRLGKAPAAAPGVQTAKNHAGKVAACAFDNTTHRLFFATMHTNELYAVNLNSNNAAPIKVADLRVNDPFISHPEENNISRMVIGADGNGYALTNDAEHFFVFATTGQQVQFRDLGSLKDAATNGQNSIHSFCTGWGGDLVADKYGYLYLVNLYNRVFKIDVNSLEATYTGIIQGLPQGFYTNGAAVDDNGQVVLSCSTYKQGYFLLDMSSLKATAIPNKRNDVFNASDLASANLLFQDKKDITPIAITPGSMGADSSNINIWPNPVPLAGNTFNVAFNALDKGDYIIQLVDMDGKVVVSKAVRVGSKRQTIAVNYGAGISGGLYVVQVLNRNNVTQTARKLFIL</sequence>